<evidence type="ECO:0000256" key="6">
    <source>
        <dbReference type="ARBA" id="ARBA00022741"/>
    </source>
</evidence>
<dbReference type="InterPro" id="IPR000719">
    <property type="entry name" value="Prot_kinase_dom"/>
</dbReference>
<dbReference type="OrthoDB" id="31344at2157"/>
<evidence type="ECO:0000256" key="5">
    <source>
        <dbReference type="ARBA" id="ARBA00022694"/>
    </source>
</evidence>
<keyword evidence="6" id="KW-0547">Nucleotide-binding</keyword>
<dbReference type="RefSeq" id="WP_126451234.1">
    <property type="nucleotide sequence ID" value="NZ_AP018553.1"/>
</dbReference>
<dbReference type="GO" id="GO:0005829">
    <property type="term" value="C:cytosol"/>
    <property type="evidence" value="ECO:0007669"/>
    <property type="project" value="TreeGrafter"/>
</dbReference>
<reference evidence="12" key="3">
    <citation type="journal article" date="2019" name="BMC Res. Notes">
        <title>Complete genome sequence of the Sulfodiicoccus acidiphilus strain HS-1T, the first crenarchaeon that lacks polB3, isolated from an acidic hot spring in Ohwaku-dani, Hakone, Japan.</title>
        <authorList>
            <person name="Sakai H.D."/>
            <person name="Kurosawa N."/>
        </authorList>
    </citation>
    <scope>NUCLEOTIDE SEQUENCE</scope>
    <source>
        <strain evidence="12">HS-1</strain>
    </source>
</reference>
<evidence type="ECO:0000256" key="7">
    <source>
        <dbReference type="ARBA" id="ARBA00022777"/>
    </source>
</evidence>
<dbReference type="NCBIfam" id="TIGR03724">
    <property type="entry name" value="arch_bud32"/>
    <property type="match status" value="1"/>
</dbReference>
<keyword evidence="4" id="KW-0808">Transferase</keyword>
<dbReference type="KEGG" id="sacd:HS1genome_2405"/>
<dbReference type="Gene3D" id="3.30.200.20">
    <property type="entry name" value="Phosphorylase Kinase, domain 1"/>
    <property type="match status" value="1"/>
</dbReference>
<keyword evidence="14" id="KW-1185">Reference proteome</keyword>
<evidence type="ECO:0000256" key="8">
    <source>
        <dbReference type="ARBA" id="ARBA00022840"/>
    </source>
</evidence>
<dbReference type="GO" id="GO:0005524">
    <property type="term" value="F:ATP binding"/>
    <property type="evidence" value="ECO:0007669"/>
    <property type="project" value="UniProtKB-KW"/>
</dbReference>
<protein>
    <recommendedName>
        <fullName evidence="2">non-specific serine/threonine protein kinase</fullName>
        <ecNumber evidence="2">2.7.11.1</ecNumber>
    </recommendedName>
</protein>
<evidence type="ECO:0000313" key="14">
    <source>
        <dbReference type="Proteomes" id="UP000276741"/>
    </source>
</evidence>
<evidence type="ECO:0000313" key="12">
    <source>
        <dbReference type="EMBL" id="BBD74016.1"/>
    </source>
</evidence>
<dbReference type="GeneID" id="38667860"/>
<dbReference type="SMART" id="SM00220">
    <property type="entry name" value="S_TKc"/>
    <property type="match status" value="1"/>
</dbReference>
<evidence type="ECO:0000256" key="3">
    <source>
        <dbReference type="ARBA" id="ARBA00022527"/>
    </source>
</evidence>
<reference evidence="13" key="1">
    <citation type="journal article" date="2014" name="Int. J. Syst. Evol. Microbiol.">
        <title>Complete genome sequence of Corynebacterium casei LMG S-19264T (=DSM 44701T), isolated from a smear-ripened cheese.</title>
        <authorList>
            <consortium name="US DOE Joint Genome Institute (JGI-PGF)"/>
            <person name="Walter F."/>
            <person name="Albersmeier A."/>
            <person name="Kalinowski J."/>
            <person name="Ruckert C."/>
        </authorList>
    </citation>
    <scope>NUCLEOTIDE SEQUENCE</scope>
    <source>
        <strain evidence="13">JCM 31740</strain>
    </source>
</reference>
<dbReference type="Gene3D" id="1.10.510.10">
    <property type="entry name" value="Transferase(Phosphotransferase) domain 1"/>
    <property type="match status" value="1"/>
</dbReference>
<comment type="catalytic activity">
    <reaction evidence="10">
        <text>L-seryl-[protein] + ATP = O-phospho-L-seryl-[protein] + ADP + H(+)</text>
        <dbReference type="Rhea" id="RHEA:17989"/>
        <dbReference type="Rhea" id="RHEA-COMP:9863"/>
        <dbReference type="Rhea" id="RHEA-COMP:11604"/>
        <dbReference type="ChEBI" id="CHEBI:15378"/>
        <dbReference type="ChEBI" id="CHEBI:29999"/>
        <dbReference type="ChEBI" id="CHEBI:30616"/>
        <dbReference type="ChEBI" id="CHEBI:83421"/>
        <dbReference type="ChEBI" id="CHEBI:456216"/>
        <dbReference type="EC" id="2.7.11.1"/>
    </reaction>
</comment>
<dbReference type="PANTHER" id="PTHR12209">
    <property type="entry name" value="NON-SPECIFIC SERINE/THREONINE PROTEIN KINASE"/>
    <property type="match status" value="1"/>
</dbReference>
<keyword evidence="5" id="KW-0819">tRNA processing</keyword>
<dbReference type="EMBL" id="BMQS01000001">
    <property type="protein sequence ID" value="GGT87143.1"/>
    <property type="molecule type" value="Genomic_DNA"/>
</dbReference>
<dbReference type="InterPro" id="IPR011009">
    <property type="entry name" value="Kinase-like_dom_sf"/>
</dbReference>
<dbReference type="SUPFAM" id="SSF56112">
    <property type="entry name" value="Protein kinase-like (PK-like)"/>
    <property type="match status" value="1"/>
</dbReference>
<keyword evidence="3" id="KW-0723">Serine/threonine-protein kinase</keyword>
<evidence type="ECO:0000256" key="10">
    <source>
        <dbReference type="ARBA" id="ARBA00048679"/>
    </source>
</evidence>
<dbReference type="GO" id="GO:0008033">
    <property type="term" value="P:tRNA processing"/>
    <property type="evidence" value="ECO:0007669"/>
    <property type="project" value="UniProtKB-KW"/>
</dbReference>
<evidence type="ECO:0000259" key="11">
    <source>
        <dbReference type="PROSITE" id="PS50011"/>
    </source>
</evidence>
<gene>
    <name evidence="13" type="ORF">GCM10007116_01490</name>
    <name evidence="12" type="ORF">HS1genome_2405</name>
</gene>
<evidence type="ECO:0000256" key="9">
    <source>
        <dbReference type="ARBA" id="ARBA00047899"/>
    </source>
</evidence>
<organism evidence="12 14">
    <name type="scientific">Sulfodiicoccus acidiphilus</name>
    <dbReference type="NCBI Taxonomy" id="1670455"/>
    <lineage>
        <taxon>Archaea</taxon>
        <taxon>Thermoproteota</taxon>
        <taxon>Thermoprotei</taxon>
        <taxon>Sulfolobales</taxon>
        <taxon>Sulfolobaceae</taxon>
        <taxon>Sulfodiicoccus</taxon>
    </lineage>
</organism>
<dbReference type="EC" id="2.7.11.1" evidence="2"/>
<evidence type="ECO:0000256" key="4">
    <source>
        <dbReference type="ARBA" id="ARBA00022679"/>
    </source>
</evidence>
<dbReference type="Proteomes" id="UP000276741">
    <property type="component" value="Chromosome"/>
</dbReference>
<dbReference type="EMBL" id="AP018553">
    <property type="protein sequence ID" value="BBD74016.1"/>
    <property type="molecule type" value="Genomic_DNA"/>
</dbReference>
<dbReference type="NCBIfam" id="NF011463">
    <property type="entry name" value="PRK14879.1-4"/>
    <property type="match status" value="1"/>
</dbReference>
<evidence type="ECO:0000256" key="1">
    <source>
        <dbReference type="ARBA" id="ARBA00010630"/>
    </source>
</evidence>
<name>A0A348B764_9CREN</name>
<reference evidence="13" key="4">
    <citation type="submission" date="2020-09" db="EMBL/GenBank/DDBJ databases">
        <authorList>
            <person name="Sun Q."/>
            <person name="Ohkuma M."/>
        </authorList>
    </citation>
    <scope>NUCLEOTIDE SEQUENCE</scope>
    <source>
        <strain evidence="13">JCM 31740</strain>
    </source>
</reference>
<dbReference type="PANTHER" id="PTHR12209:SF0">
    <property type="entry name" value="EKC_KEOPS COMPLEX SUBUNIT TP53RK"/>
    <property type="match status" value="1"/>
</dbReference>
<evidence type="ECO:0000256" key="2">
    <source>
        <dbReference type="ARBA" id="ARBA00012513"/>
    </source>
</evidence>
<dbReference type="Proteomes" id="UP000616143">
    <property type="component" value="Unassembled WGS sequence"/>
</dbReference>
<dbReference type="PROSITE" id="PS50011">
    <property type="entry name" value="PROTEIN_KINASE_DOM"/>
    <property type="match status" value="1"/>
</dbReference>
<dbReference type="NCBIfam" id="NF011460">
    <property type="entry name" value="PRK14879.1-1"/>
    <property type="match status" value="1"/>
</dbReference>
<keyword evidence="7 12" id="KW-0418">Kinase</keyword>
<dbReference type="Pfam" id="PF00069">
    <property type="entry name" value="Pkinase"/>
    <property type="match status" value="1"/>
</dbReference>
<accession>A0A348B764</accession>
<proteinExistence type="inferred from homology"/>
<sequence length="217" mass="24653">MEIVREMSRGAESVIYECRIFGVKCVLKRRLSKPYRYPILDLRINRERTLQESRIMLSALEAGADVPALLYVEPPSFSIFMEYLEGPTLMESLMEGKMDAKFLGNEVGKLVGILHSSGIVHGDLNTKNFLVVGTDVFVIDFGLAKRSFELEDLGVDVHVFMRSLESVHPAMASEVLHGFSQGYDNVTGSWDKVREKVTEIRRRGRYVRERKAKYSIG</sequence>
<feature type="domain" description="Protein kinase" evidence="11">
    <location>
        <begin position="1"/>
        <end position="217"/>
    </location>
</feature>
<keyword evidence="8" id="KW-0067">ATP-binding</keyword>
<dbReference type="AlphaFoldDB" id="A0A348B764"/>
<dbReference type="GO" id="GO:0004674">
    <property type="term" value="F:protein serine/threonine kinase activity"/>
    <property type="evidence" value="ECO:0007669"/>
    <property type="project" value="UniProtKB-KW"/>
</dbReference>
<comment type="catalytic activity">
    <reaction evidence="9">
        <text>L-threonyl-[protein] + ATP = O-phospho-L-threonyl-[protein] + ADP + H(+)</text>
        <dbReference type="Rhea" id="RHEA:46608"/>
        <dbReference type="Rhea" id="RHEA-COMP:11060"/>
        <dbReference type="Rhea" id="RHEA-COMP:11605"/>
        <dbReference type="ChEBI" id="CHEBI:15378"/>
        <dbReference type="ChEBI" id="CHEBI:30013"/>
        <dbReference type="ChEBI" id="CHEBI:30616"/>
        <dbReference type="ChEBI" id="CHEBI:61977"/>
        <dbReference type="ChEBI" id="CHEBI:456216"/>
        <dbReference type="EC" id="2.7.11.1"/>
    </reaction>
</comment>
<evidence type="ECO:0000313" key="13">
    <source>
        <dbReference type="EMBL" id="GGT87143.1"/>
    </source>
</evidence>
<dbReference type="InterPro" id="IPR022495">
    <property type="entry name" value="Bud32"/>
</dbReference>
<reference evidence="14" key="2">
    <citation type="submission" date="2018-04" db="EMBL/GenBank/DDBJ databases">
        <title>Complete genome sequence of Sulfodiicoccus acidiphilus strain HS-1.</title>
        <authorList>
            <person name="Sakai H.D."/>
            <person name="Kurosawa N."/>
        </authorList>
    </citation>
    <scope>NUCLEOTIDE SEQUENCE [LARGE SCALE GENOMIC DNA]</scope>
    <source>
        <strain evidence="14">HS-1</strain>
    </source>
</reference>
<comment type="similarity">
    <text evidence="1">Belongs to the protein kinase superfamily. BUD32 family.</text>
</comment>